<keyword evidence="11" id="KW-0275">Fatty acid biosynthesis</keyword>
<keyword evidence="7" id="KW-1133">Transmembrane helix</keyword>
<comment type="caution">
    <text evidence="12">The sequence shown here is derived from an EMBL/GenBank/DDBJ whole genome shotgun (WGS) entry which is preliminary data.</text>
</comment>
<gene>
    <name evidence="12" type="ORF">C1H46_006685</name>
</gene>
<evidence type="ECO:0000256" key="5">
    <source>
        <dbReference type="ARBA" id="ARBA00022692"/>
    </source>
</evidence>
<proteinExistence type="inferred from homology"/>
<evidence type="ECO:0000256" key="8">
    <source>
        <dbReference type="ARBA" id="ARBA00023002"/>
    </source>
</evidence>
<reference evidence="12 13" key="1">
    <citation type="journal article" date="2019" name="G3 (Bethesda)">
        <title>Sequencing of a Wild Apple (Malus baccata) Genome Unravels the Differences Between Cultivated and Wild Apple Species Regarding Disease Resistance and Cold Tolerance.</title>
        <authorList>
            <person name="Chen X."/>
        </authorList>
    </citation>
    <scope>NUCLEOTIDE SEQUENCE [LARGE SCALE GENOMIC DNA]</scope>
    <source>
        <strain evidence="13">cv. Shandingzi</strain>
        <tissue evidence="12">Leaves</tissue>
    </source>
</reference>
<evidence type="ECO:0000256" key="10">
    <source>
        <dbReference type="ARBA" id="ARBA00023136"/>
    </source>
</evidence>
<dbReference type="Proteomes" id="UP000315295">
    <property type="component" value="Unassembled WGS sequence"/>
</dbReference>
<comment type="subcellular location">
    <subcellularLocation>
        <location evidence="1">Membrane</location>
        <topology evidence="1">Multi-pass membrane protein</topology>
    </subcellularLocation>
</comment>
<name>A0A540N9M5_MALBA</name>
<evidence type="ECO:0000313" key="12">
    <source>
        <dbReference type="EMBL" id="TQE07752.1"/>
    </source>
</evidence>
<keyword evidence="10" id="KW-0472">Membrane</keyword>
<keyword evidence="8" id="KW-0560">Oxidoreductase</keyword>
<dbReference type="InterPro" id="IPR015876">
    <property type="entry name" value="Acyl-CoA_DS"/>
</dbReference>
<sequence>MEKVGTNNHHAFEHSARHGLEWWQIDITWYVIRFLEVVGLATDVKLPTETQKNRRAVMLTSNNNQISDKKEFDAEVNNGKR</sequence>
<keyword evidence="5" id="KW-0812">Transmembrane</keyword>
<dbReference type="STRING" id="106549.A0A540N9M5"/>
<evidence type="ECO:0000256" key="11">
    <source>
        <dbReference type="ARBA" id="ARBA00023160"/>
    </source>
</evidence>
<dbReference type="PANTHER" id="PTHR11351:SF31">
    <property type="entry name" value="DESATURASE 1, ISOFORM A-RELATED"/>
    <property type="match status" value="1"/>
</dbReference>
<dbReference type="PANTHER" id="PTHR11351">
    <property type="entry name" value="ACYL-COA DESATURASE"/>
    <property type="match status" value="1"/>
</dbReference>
<comment type="similarity">
    <text evidence="3">Belongs to the fatty acid desaturase type 1 family.</text>
</comment>
<dbReference type="GO" id="GO:0042761">
    <property type="term" value="P:very long-chain fatty acid biosynthetic process"/>
    <property type="evidence" value="ECO:0007669"/>
    <property type="project" value="TreeGrafter"/>
</dbReference>
<evidence type="ECO:0000256" key="7">
    <source>
        <dbReference type="ARBA" id="ARBA00022989"/>
    </source>
</evidence>
<dbReference type="EMBL" id="VIEB01000081">
    <property type="protein sequence ID" value="TQE07752.1"/>
    <property type="molecule type" value="Genomic_DNA"/>
</dbReference>
<evidence type="ECO:0000256" key="6">
    <source>
        <dbReference type="ARBA" id="ARBA00022832"/>
    </source>
</evidence>
<evidence type="ECO:0000256" key="4">
    <source>
        <dbReference type="ARBA" id="ARBA00022516"/>
    </source>
</evidence>
<protein>
    <submittedName>
        <fullName evidence="12">Uncharacterized protein</fullName>
    </submittedName>
</protein>
<evidence type="ECO:0000256" key="1">
    <source>
        <dbReference type="ARBA" id="ARBA00004141"/>
    </source>
</evidence>
<keyword evidence="6" id="KW-0276">Fatty acid metabolism</keyword>
<dbReference type="GO" id="GO:0005789">
    <property type="term" value="C:endoplasmic reticulum membrane"/>
    <property type="evidence" value="ECO:0007669"/>
    <property type="project" value="TreeGrafter"/>
</dbReference>
<evidence type="ECO:0000256" key="3">
    <source>
        <dbReference type="ARBA" id="ARBA00009295"/>
    </source>
</evidence>
<accession>A0A540N9M5</accession>
<evidence type="ECO:0000313" key="13">
    <source>
        <dbReference type="Proteomes" id="UP000315295"/>
    </source>
</evidence>
<evidence type="ECO:0000256" key="2">
    <source>
        <dbReference type="ARBA" id="ARBA00005189"/>
    </source>
</evidence>
<dbReference type="AlphaFoldDB" id="A0A540N9M5"/>
<keyword evidence="9" id="KW-0443">Lipid metabolism</keyword>
<evidence type="ECO:0000256" key="9">
    <source>
        <dbReference type="ARBA" id="ARBA00023098"/>
    </source>
</evidence>
<comment type="pathway">
    <text evidence="2">Lipid metabolism.</text>
</comment>
<dbReference type="GO" id="GO:0016717">
    <property type="term" value="F:oxidoreductase activity, acting on paired donors, with oxidation of a pair of donors resulting in the reduction of molecular oxygen to two molecules of water"/>
    <property type="evidence" value="ECO:0007669"/>
    <property type="project" value="InterPro"/>
</dbReference>
<organism evidence="12 13">
    <name type="scientific">Malus baccata</name>
    <name type="common">Siberian crab apple</name>
    <name type="synonym">Pyrus baccata</name>
    <dbReference type="NCBI Taxonomy" id="106549"/>
    <lineage>
        <taxon>Eukaryota</taxon>
        <taxon>Viridiplantae</taxon>
        <taxon>Streptophyta</taxon>
        <taxon>Embryophyta</taxon>
        <taxon>Tracheophyta</taxon>
        <taxon>Spermatophyta</taxon>
        <taxon>Magnoliopsida</taxon>
        <taxon>eudicotyledons</taxon>
        <taxon>Gunneridae</taxon>
        <taxon>Pentapetalae</taxon>
        <taxon>rosids</taxon>
        <taxon>fabids</taxon>
        <taxon>Rosales</taxon>
        <taxon>Rosaceae</taxon>
        <taxon>Amygdaloideae</taxon>
        <taxon>Maleae</taxon>
        <taxon>Malus</taxon>
    </lineage>
</organism>
<keyword evidence="4" id="KW-0444">Lipid biosynthesis</keyword>
<keyword evidence="13" id="KW-1185">Reference proteome</keyword>